<dbReference type="Proteomes" id="UP000249264">
    <property type="component" value="Chromosome 1"/>
</dbReference>
<evidence type="ECO:0008006" key="5">
    <source>
        <dbReference type="Google" id="ProtNLM"/>
    </source>
</evidence>
<dbReference type="STRING" id="38301.NX84_04180"/>
<evidence type="ECO:0000313" key="4">
    <source>
        <dbReference type="Proteomes" id="UP000249264"/>
    </source>
</evidence>
<evidence type="ECO:0000256" key="1">
    <source>
        <dbReference type="SAM" id="MobiDB-lite"/>
    </source>
</evidence>
<sequence>MHIKGLRALAPLAATAAMASAAIIAPAAQAANIPPMPQAYPITNLYKSCSAAGEDNATPEWRFAETGRRYVSDGTLQFKNTTNQEVPYTASVETGTNHKIEANSKAAMPSGWDTTAKSDIGLKLSNGWHDKETFGPITLKPGESFRVEYGVVEKDFISMFVGCNDDRLENMPGANVIRGKGPAERYAFAYIIKADGSISDLAMEIPSRSPGANSKPIEGTYTSVSGPSLEKIADPKKDEIMQPSEELQRDPSWPKEGETCEGRDSSWYPLDITAVTPTFRKPGYSTDFLNWSKGDYEYAPVTDFVVGAEHAPYTNWQGNRGDIPKGWLESVGAVKRAYMPVGTELEHIDLAPGERVRVEYGTTMTRINYREIHCGKDGKYSLTSNYKQTTAPSGFWAEAAITGKDGSTRTEDVTPDEYRDLPVPTQTIY</sequence>
<dbReference type="OrthoDB" id="3711047at2"/>
<reference evidence="3 4" key="1">
    <citation type="submission" date="2018-06" db="EMBL/GenBank/DDBJ databases">
        <authorList>
            <consortium name="Pathogen Informatics"/>
            <person name="Doyle S."/>
        </authorList>
    </citation>
    <scope>NUCLEOTIDE SEQUENCE [LARGE SCALE GENOMIC DNA]</scope>
    <source>
        <strain evidence="3 4">NCTC10288</strain>
    </source>
</reference>
<feature type="compositionally biased region" description="Basic and acidic residues" evidence="1">
    <location>
        <begin position="231"/>
        <end position="262"/>
    </location>
</feature>
<organism evidence="3 4">
    <name type="scientific">Corynebacterium minutissimum</name>
    <dbReference type="NCBI Taxonomy" id="38301"/>
    <lineage>
        <taxon>Bacteria</taxon>
        <taxon>Bacillati</taxon>
        <taxon>Actinomycetota</taxon>
        <taxon>Actinomycetes</taxon>
        <taxon>Mycobacteriales</taxon>
        <taxon>Corynebacteriaceae</taxon>
        <taxon>Corynebacterium</taxon>
    </lineage>
</organism>
<feature type="signal peptide" evidence="2">
    <location>
        <begin position="1"/>
        <end position="30"/>
    </location>
</feature>
<protein>
    <recommendedName>
        <fullName evidence="5">Secreted protein</fullName>
    </recommendedName>
</protein>
<evidence type="ECO:0000256" key="2">
    <source>
        <dbReference type="SAM" id="SignalP"/>
    </source>
</evidence>
<gene>
    <name evidence="3" type="ORF">NCTC10288_01934</name>
</gene>
<dbReference type="EMBL" id="LS483460">
    <property type="protein sequence ID" value="SQI00616.1"/>
    <property type="molecule type" value="Genomic_DNA"/>
</dbReference>
<keyword evidence="2" id="KW-0732">Signal</keyword>
<dbReference type="AlphaFoldDB" id="A0A2X4REC9"/>
<name>A0A2X4REC9_9CORY</name>
<proteinExistence type="predicted"/>
<evidence type="ECO:0000313" key="3">
    <source>
        <dbReference type="EMBL" id="SQI00616.1"/>
    </source>
</evidence>
<feature type="region of interest" description="Disordered" evidence="1">
    <location>
        <begin position="208"/>
        <end position="262"/>
    </location>
</feature>
<feature type="chain" id="PRO_5016457925" description="Secreted protein" evidence="2">
    <location>
        <begin position="31"/>
        <end position="429"/>
    </location>
</feature>
<dbReference type="KEGG" id="cmin:NCTC10288_01934"/>
<accession>A0A2X4REC9</accession>